<comment type="caution">
    <text evidence="2">The sequence shown here is derived from an EMBL/GenBank/DDBJ whole genome shotgun (WGS) entry which is preliminary data.</text>
</comment>
<feature type="region of interest" description="Disordered" evidence="1">
    <location>
        <begin position="1"/>
        <end position="61"/>
    </location>
</feature>
<reference evidence="2 3" key="1">
    <citation type="journal article" date="2017" name="Int. J. Syst. Evol. Microbiol.">
        <title>Erythrobacter aquimixticola sp. nov., isolated from the junction between the ocean and a freshwater spring.</title>
        <authorList>
            <person name="Park S."/>
            <person name="Jung Y.T."/>
            <person name="Choi S.J."/>
            <person name="Yoon J.H."/>
        </authorList>
    </citation>
    <scope>NUCLEOTIDE SEQUENCE [LARGE SCALE GENOMIC DNA]</scope>
    <source>
        <strain evidence="2 3">JSSK-14</strain>
    </source>
</reference>
<name>A0A419RU96_9SPHN</name>
<accession>A0A419RU96</accession>
<dbReference type="Proteomes" id="UP000285232">
    <property type="component" value="Unassembled WGS sequence"/>
</dbReference>
<keyword evidence="3" id="KW-1185">Reference proteome</keyword>
<evidence type="ECO:0000313" key="3">
    <source>
        <dbReference type="Proteomes" id="UP000285232"/>
    </source>
</evidence>
<evidence type="ECO:0000313" key="2">
    <source>
        <dbReference type="EMBL" id="RJY09352.1"/>
    </source>
</evidence>
<feature type="compositionally biased region" description="Low complexity" evidence="1">
    <location>
        <begin position="25"/>
        <end position="36"/>
    </location>
</feature>
<sequence length="61" mass="6726">MQAVFSALQPEEIVMDNNEKKPGADKQQQQGGQKPPQADEKGKGRDQKGDHKSGQQGEHKK</sequence>
<gene>
    <name evidence="2" type="ORF">D6201_08290</name>
</gene>
<dbReference type="AlphaFoldDB" id="A0A419RU96"/>
<organism evidence="2 3">
    <name type="scientific">Aurantiacibacter aquimixticola</name>
    <dbReference type="NCBI Taxonomy" id="1958945"/>
    <lineage>
        <taxon>Bacteria</taxon>
        <taxon>Pseudomonadati</taxon>
        <taxon>Pseudomonadota</taxon>
        <taxon>Alphaproteobacteria</taxon>
        <taxon>Sphingomonadales</taxon>
        <taxon>Erythrobacteraceae</taxon>
        <taxon>Aurantiacibacter</taxon>
    </lineage>
</organism>
<protein>
    <submittedName>
        <fullName evidence="2">Uncharacterized protein</fullName>
    </submittedName>
</protein>
<evidence type="ECO:0000256" key="1">
    <source>
        <dbReference type="SAM" id="MobiDB-lite"/>
    </source>
</evidence>
<feature type="compositionally biased region" description="Basic and acidic residues" evidence="1">
    <location>
        <begin position="37"/>
        <end position="53"/>
    </location>
</feature>
<dbReference type="EMBL" id="RAHX01000001">
    <property type="protein sequence ID" value="RJY09352.1"/>
    <property type="molecule type" value="Genomic_DNA"/>
</dbReference>
<proteinExistence type="predicted"/>